<evidence type="ECO:0008006" key="4">
    <source>
        <dbReference type="Google" id="ProtNLM"/>
    </source>
</evidence>
<gene>
    <name evidence="2" type="ORF">ACFPIB_00480</name>
</gene>
<evidence type="ECO:0000256" key="1">
    <source>
        <dbReference type="SAM" id="SignalP"/>
    </source>
</evidence>
<comment type="caution">
    <text evidence="2">The sequence shown here is derived from an EMBL/GenBank/DDBJ whole genome shotgun (WGS) entry which is preliminary data.</text>
</comment>
<evidence type="ECO:0000313" key="3">
    <source>
        <dbReference type="Proteomes" id="UP001596161"/>
    </source>
</evidence>
<keyword evidence="1" id="KW-0732">Signal</keyword>
<accession>A0ABW0E7T1</accession>
<feature type="signal peptide" evidence="1">
    <location>
        <begin position="1"/>
        <end position="19"/>
    </location>
</feature>
<proteinExistence type="predicted"/>
<dbReference type="RefSeq" id="WP_378015447.1">
    <property type="nucleotide sequence ID" value="NZ_JBHSKT010000001.1"/>
</dbReference>
<protein>
    <recommendedName>
        <fullName evidence="4">TonB C-terminal domain-containing protein</fullName>
    </recommendedName>
</protein>
<organism evidence="2 3">
    <name type="scientific">Adhaeribacter terreus</name>
    <dbReference type="NCBI Taxonomy" id="529703"/>
    <lineage>
        <taxon>Bacteria</taxon>
        <taxon>Pseudomonadati</taxon>
        <taxon>Bacteroidota</taxon>
        <taxon>Cytophagia</taxon>
        <taxon>Cytophagales</taxon>
        <taxon>Hymenobacteraceae</taxon>
        <taxon>Adhaeribacter</taxon>
    </lineage>
</organism>
<name>A0ABW0E7T1_9BACT</name>
<feature type="chain" id="PRO_5046321053" description="TonB C-terminal domain-containing protein" evidence="1">
    <location>
        <begin position="20"/>
        <end position="322"/>
    </location>
</feature>
<dbReference type="EMBL" id="JBHSKT010000001">
    <property type="protein sequence ID" value="MFC5269061.1"/>
    <property type="molecule type" value="Genomic_DNA"/>
</dbReference>
<keyword evidence="3" id="KW-1185">Reference proteome</keyword>
<sequence length="322" mass="37460">MKLGFLMILAFLVSTQSFGQIKDYVLNTFYTKYSPDKSHYLISRPYASQLFDTLGRTTIYGPDNKVVAEFQRYFPETNTFINNSGNILVLVKQYATYPEDEAIVIFNKGIKVKAYKIKELLNSLRELPNWIYNSYDEVFYNNWEKINDFVPDSIQVIMDENCLFTTGDSLNIITSDNEILLLDLDKGQILKRKGDAYNQIKNEKVRIDTLKSKVREVDFKQYGIPELADNRDFENALAEHLGYDTIPSHLLGSKKVKISFEIQLLIDTGGKAEILMLNTKKRKTAKRIQEFVKNATFTTKYLDPEIEKMWFSEILFFSKRNK</sequence>
<evidence type="ECO:0000313" key="2">
    <source>
        <dbReference type="EMBL" id="MFC5269061.1"/>
    </source>
</evidence>
<dbReference type="Proteomes" id="UP001596161">
    <property type="component" value="Unassembled WGS sequence"/>
</dbReference>
<reference evidence="3" key="1">
    <citation type="journal article" date="2019" name="Int. J. Syst. Evol. Microbiol.">
        <title>The Global Catalogue of Microorganisms (GCM) 10K type strain sequencing project: providing services to taxonomists for standard genome sequencing and annotation.</title>
        <authorList>
            <consortium name="The Broad Institute Genomics Platform"/>
            <consortium name="The Broad Institute Genome Sequencing Center for Infectious Disease"/>
            <person name="Wu L."/>
            <person name="Ma J."/>
        </authorList>
    </citation>
    <scope>NUCLEOTIDE SEQUENCE [LARGE SCALE GENOMIC DNA]</scope>
    <source>
        <strain evidence="3">KACC 12602</strain>
    </source>
</reference>